<comment type="caution">
    <text evidence="3">The sequence shown here is derived from an EMBL/GenBank/DDBJ whole genome shotgun (WGS) entry which is preliminary data.</text>
</comment>
<feature type="domain" description="MurNAc-LAA" evidence="2">
    <location>
        <begin position="62"/>
        <end position="176"/>
    </location>
</feature>
<keyword evidence="1 3" id="KW-0378">Hydrolase</keyword>
<evidence type="ECO:0000256" key="1">
    <source>
        <dbReference type="ARBA" id="ARBA00022801"/>
    </source>
</evidence>
<dbReference type="CDD" id="cd02696">
    <property type="entry name" value="MurNAc-LAA"/>
    <property type="match status" value="1"/>
</dbReference>
<dbReference type="GO" id="GO:0009253">
    <property type="term" value="P:peptidoglycan catabolic process"/>
    <property type="evidence" value="ECO:0007669"/>
    <property type="project" value="InterPro"/>
</dbReference>
<dbReference type="EMBL" id="JACHEN010000048">
    <property type="protein sequence ID" value="MBB6218766.1"/>
    <property type="molecule type" value="Genomic_DNA"/>
</dbReference>
<dbReference type="RefSeq" id="WP_184313538.1">
    <property type="nucleotide sequence ID" value="NZ_JACHEN010000048.1"/>
</dbReference>
<dbReference type="SMART" id="SM00646">
    <property type="entry name" value="Ami_3"/>
    <property type="match status" value="1"/>
</dbReference>
<accession>A0A841KYB6</accession>
<dbReference type="GO" id="GO:0030288">
    <property type="term" value="C:outer membrane-bounded periplasmic space"/>
    <property type="evidence" value="ECO:0007669"/>
    <property type="project" value="TreeGrafter"/>
</dbReference>
<keyword evidence="4" id="KW-1185">Reference proteome</keyword>
<sequence>MKIIIDPGHGGKDPGGGSNQYFKEKDMVLQISKYMYDRFQELGVAVELTRMDDITLNSGERAKKVRESGADICISNHINAYNGEAEGAETIYSIYSDGKLAGFILDNLVKAGAKKRRAFTKTLPKSPTKDYYFIIRETGKVETVIVEYGFADNPNDAQKIMNHWKNYAEAVIMAVCTYKGISYGSSKSEPLKEALEILVNAGEINRPDYWLINAVSGGTVKGEYAAIILQKYAEAIQKFKNGNG</sequence>
<dbReference type="Gene3D" id="3.40.630.40">
    <property type="entry name" value="Zn-dependent exopeptidases"/>
    <property type="match status" value="1"/>
</dbReference>
<dbReference type="InterPro" id="IPR050695">
    <property type="entry name" value="N-acetylmuramoyl_amidase_3"/>
</dbReference>
<gene>
    <name evidence="3" type="ORF">HNQ80_004941</name>
</gene>
<dbReference type="PANTHER" id="PTHR30404">
    <property type="entry name" value="N-ACETYLMURAMOYL-L-ALANINE AMIDASE"/>
    <property type="match status" value="1"/>
</dbReference>
<organism evidence="3 4">
    <name type="scientific">Anaerosolibacter carboniphilus</name>
    <dbReference type="NCBI Taxonomy" id="1417629"/>
    <lineage>
        <taxon>Bacteria</taxon>
        <taxon>Bacillati</taxon>
        <taxon>Bacillota</taxon>
        <taxon>Clostridia</taxon>
        <taxon>Peptostreptococcales</taxon>
        <taxon>Thermotaleaceae</taxon>
        <taxon>Anaerosolibacter</taxon>
    </lineage>
</organism>
<proteinExistence type="predicted"/>
<dbReference type="InterPro" id="IPR002508">
    <property type="entry name" value="MurNAc-LAA_cat"/>
</dbReference>
<dbReference type="AlphaFoldDB" id="A0A841KYB6"/>
<dbReference type="Proteomes" id="UP000579281">
    <property type="component" value="Unassembled WGS sequence"/>
</dbReference>
<reference evidence="3 4" key="1">
    <citation type="submission" date="2020-08" db="EMBL/GenBank/DDBJ databases">
        <title>Genomic Encyclopedia of Type Strains, Phase IV (KMG-IV): sequencing the most valuable type-strain genomes for metagenomic binning, comparative biology and taxonomic classification.</title>
        <authorList>
            <person name="Goeker M."/>
        </authorList>
    </citation>
    <scope>NUCLEOTIDE SEQUENCE [LARGE SCALE GENOMIC DNA]</scope>
    <source>
        <strain evidence="3 4">DSM 103526</strain>
    </source>
</reference>
<dbReference type="SUPFAM" id="SSF53187">
    <property type="entry name" value="Zn-dependent exopeptidases"/>
    <property type="match status" value="1"/>
</dbReference>
<evidence type="ECO:0000313" key="3">
    <source>
        <dbReference type="EMBL" id="MBB6218766.1"/>
    </source>
</evidence>
<dbReference type="GO" id="GO:0008745">
    <property type="term" value="F:N-acetylmuramoyl-L-alanine amidase activity"/>
    <property type="evidence" value="ECO:0007669"/>
    <property type="project" value="UniProtKB-EC"/>
</dbReference>
<name>A0A841KYB6_9FIRM</name>
<protein>
    <submittedName>
        <fullName evidence="3">N-acetylmuramoyl-L-alanine amidase</fullName>
        <ecNumber evidence="3">3.5.1.28</ecNumber>
    </submittedName>
</protein>
<evidence type="ECO:0000259" key="2">
    <source>
        <dbReference type="SMART" id="SM00646"/>
    </source>
</evidence>
<evidence type="ECO:0000313" key="4">
    <source>
        <dbReference type="Proteomes" id="UP000579281"/>
    </source>
</evidence>
<dbReference type="EC" id="3.5.1.28" evidence="3"/>
<dbReference type="PANTHER" id="PTHR30404:SF0">
    <property type="entry name" value="N-ACETYLMURAMOYL-L-ALANINE AMIDASE AMIC"/>
    <property type="match status" value="1"/>
</dbReference>
<dbReference type="Pfam" id="PF01520">
    <property type="entry name" value="Amidase_3"/>
    <property type="match status" value="1"/>
</dbReference>